<dbReference type="InterPro" id="IPR009593">
    <property type="entry name" value="DUF1203"/>
</dbReference>
<comment type="caution">
    <text evidence="1">The sequence shown here is derived from an EMBL/GenBank/DDBJ whole genome shotgun (WGS) entry which is preliminary data.</text>
</comment>
<accession>A0A091AXP6</accession>
<dbReference type="PATRIC" id="fig|1121015.4.peg.781"/>
<dbReference type="eggNOG" id="ENOG5032SY9">
    <property type="taxonomic scope" value="Bacteria"/>
</dbReference>
<dbReference type="OrthoDB" id="5953307at2"/>
<evidence type="ECO:0000313" key="1">
    <source>
        <dbReference type="EMBL" id="KFN44052.1"/>
    </source>
</evidence>
<dbReference type="Pfam" id="PF06718">
    <property type="entry name" value="DUF1203"/>
    <property type="match status" value="1"/>
</dbReference>
<dbReference type="AlphaFoldDB" id="A0A091AXP6"/>
<proteinExistence type="predicted"/>
<name>A0A091AXP6_9GAMM</name>
<keyword evidence="2" id="KW-1185">Reference proteome</keyword>
<evidence type="ECO:0008006" key="3">
    <source>
        <dbReference type="Google" id="ProtNLM"/>
    </source>
</evidence>
<evidence type="ECO:0000313" key="2">
    <source>
        <dbReference type="Proteomes" id="UP000029385"/>
    </source>
</evidence>
<reference evidence="1 2" key="1">
    <citation type="submission" date="2013-09" db="EMBL/GenBank/DDBJ databases">
        <title>Genome sequencing of Arenimonas oryziterrae.</title>
        <authorList>
            <person name="Chen F."/>
            <person name="Wang G."/>
        </authorList>
    </citation>
    <scope>NUCLEOTIDE SEQUENCE [LARGE SCALE GENOMIC DNA]</scope>
    <source>
        <strain evidence="1 2">YC6267</strain>
    </source>
</reference>
<dbReference type="PIRSF" id="PIRSF034110">
    <property type="entry name" value="DUF1203"/>
    <property type="match status" value="1"/>
</dbReference>
<sequence length="156" mass="17354">MSFRVLALPADSFQPLFGRDADTLAAQGVQRRVVDCKPGYPCRISLRDAEIGETVLLLNHEYQSAGSPYQGRHAIFVREHAEQAQPAVDEIPEVLARRLLSVRAFDREGMMVDADVVHGSALRPVIERLLALPQVDYLHLHNAKPGCYAARVERAL</sequence>
<organism evidence="1 2">
    <name type="scientific">Arenimonas oryziterrae DSM 21050 = YC6267</name>
    <dbReference type="NCBI Taxonomy" id="1121015"/>
    <lineage>
        <taxon>Bacteria</taxon>
        <taxon>Pseudomonadati</taxon>
        <taxon>Pseudomonadota</taxon>
        <taxon>Gammaproteobacteria</taxon>
        <taxon>Lysobacterales</taxon>
        <taxon>Lysobacteraceae</taxon>
        <taxon>Arenimonas</taxon>
    </lineage>
</organism>
<gene>
    <name evidence="1" type="ORF">N789_06455</name>
</gene>
<protein>
    <recommendedName>
        <fullName evidence="3">DUF1203 domain-containing protein</fullName>
    </recommendedName>
</protein>
<dbReference type="Proteomes" id="UP000029385">
    <property type="component" value="Unassembled WGS sequence"/>
</dbReference>
<dbReference type="EMBL" id="AVCI01000003">
    <property type="protein sequence ID" value="KFN44052.1"/>
    <property type="molecule type" value="Genomic_DNA"/>
</dbReference>
<dbReference type="RefSeq" id="WP_022969366.1">
    <property type="nucleotide sequence ID" value="NZ_ATVD01000003.1"/>
</dbReference>
<dbReference type="STRING" id="1121015.GCA_000420545_01745"/>